<dbReference type="Pfam" id="PF19420">
    <property type="entry name" value="DDAH_eukar"/>
    <property type="match status" value="1"/>
</dbReference>
<dbReference type="NCBIfam" id="NF046062">
    <property type="entry name" value="citrull_CtlX"/>
    <property type="match status" value="1"/>
</dbReference>
<dbReference type="PANTHER" id="PTHR43224:SF1">
    <property type="entry name" value="AMIDINOTRANSFERASE"/>
    <property type="match status" value="1"/>
</dbReference>
<dbReference type="EMBL" id="JAHSTS010000001">
    <property type="protein sequence ID" value="MBV4458360.1"/>
    <property type="molecule type" value="Genomic_DNA"/>
</dbReference>
<sequence>MQTTNTVLMIRPTRFSFNQDTAANNRFQRPAEHAEDVQLKALQEFDGYVAALRGHGVEVLVHNDREAPHTPDSIFPNNWWSSHPDGTLVLYPMQGQNRRLERDKGVLDWLGEAYRVERLVDLSGLERQEVFLEGTGSMVLDRQQRICYAGYSTRTHGHALAQAVEQLGYSLCAFNAVDRQGVAIYHTNVMMSVGTRLAVACLDSVADAGERRALRSRLEESGKQVVALDWAQLEAFAGNMLEVRTATGEPLLVMSRTAWQSLDSAQRRTLESLATPLAVNIDTIERIGGGSARCMLAEVFFPKREPQPPVAKEHTR</sequence>
<organism evidence="1 2">
    <name type="scientific">Pseudomonas ekonensis</name>
    <dbReference type="NCBI Taxonomy" id="2842353"/>
    <lineage>
        <taxon>Bacteria</taxon>
        <taxon>Pseudomonadati</taxon>
        <taxon>Pseudomonadota</taxon>
        <taxon>Gammaproteobacteria</taxon>
        <taxon>Pseudomonadales</taxon>
        <taxon>Pseudomonadaceae</taxon>
        <taxon>Pseudomonas</taxon>
    </lineage>
</organism>
<dbReference type="PIRSF" id="PIRSF028188">
    <property type="entry name" value="Amdntrnsf_FN0238"/>
    <property type="match status" value="1"/>
</dbReference>
<keyword evidence="2" id="KW-1185">Reference proteome</keyword>
<gene>
    <name evidence="1" type="ORF">KVG96_10395</name>
</gene>
<reference evidence="1 2" key="1">
    <citation type="submission" date="2021-06" db="EMBL/GenBank/DDBJ databases">
        <title>Updating the genus Pseudomonas: Description of 43 new species and partition of the Pseudomonas putida group.</title>
        <authorList>
            <person name="Girard L."/>
            <person name="Lood C."/>
            <person name="Vandamme P."/>
            <person name="Rokni-Zadeh H."/>
            <person name="Van Noort V."/>
            <person name="Hofte M."/>
            <person name="Lavigne R."/>
            <person name="De Mot R."/>
        </authorList>
    </citation>
    <scope>NUCLEOTIDE SEQUENCE [LARGE SCALE GENOMIC DNA]</scope>
    <source>
        <strain evidence="1 2">COR58</strain>
    </source>
</reference>
<name>A0ABS6PD11_9PSED</name>
<dbReference type="Proteomes" id="UP000765224">
    <property type="component" value="Unassembled WGS sequence"/>
</dbReference>
<protein>
    <submittedName>
        <fullName evidence="1">Amidinotransferase</fullName>
    </submittedName>
</protein>
<evidence type="ECO:0000313" key="2">
    <source>
        <dbReference type="Proteomes" id="UP000765224"/>
    </source>
</evidence>
<accession>A0ABS6PD11</accession>
<comment type="caution">
    <text evidence="1">The sequence shown here is derived from an EMBL/GenBank/DDBJ whole genome shotgun (WGS) entry which is preliminary data.</text>
</comment>
<evidence type="ECO:0000313" key="1">
    <source>
        <dbReference type="EMBL" id="MBV4458360.1"/>
    </source>
</evidence>
<dbReference type="RefSeq" id="WP_217891951.1">
    <property type="nucleotide sequence ID" value="NZ_JAHSTS010000001.1"/>
</dbReference>
<proteinExistence type="predicted"/>
<dbReference type="InterPro" id="IPR014541">
    <property type="entry name" value="Amdntrnsf_FN0238"/>
</dbReference>
<dbReference type="PANTHER" id="PTHR43224">
    <property type="entry name" value="AMIDINOTRANSFERASE"/>
    <property type="match status" value="1"/>
</dbReference>